<protein>
    <recommendedName>
        <fullName evidence="3">CCHC-type domain-containing protein</fullName>
    </recommendedName>
</protein>
<dbReference type="Gene3D" id="4.10.60.10">
    <property type="entry name" value="Zinc finger, CCHC-type"/>
    <property type="match status" value="1"/>
</dbReference>
<dbReference type="AlphaFoldDB" id="A0A699KSU0"/>
<evidence type="ECO:0000256" key="1">
    <source>
        <dbReference type="SAM" id="MobiDB-lite"/>
    </source>
</evidence>
<sequence>MVNTRQSTFEFSSPSFDEAVQRAVNALLPGLTAHITNELRQNGAGGNGDQPPTIHTWLESCLRCWDVLTSLKLGWLAKSLRQKYEREYHTIRQKEDELTDGIVNTEFTDVAQVANVGRNIELLRERGGSNNKRNRDGDRIQHAARNNNQKGYDQRRSNGHGYDRQNNNQRDSSHRGNDGRSYDRQGGRACHRITGACFSCGLTGHMAKDYPKNDGSGSKGNGNDKQLAAKGKVFSVTRD</sequence>
<feature type="region of interest" description="Disordered" evidence="1">
    <location>
        <begin position="124"/>
        <end position="186"/>
    </location>
</feature>
<comment type="caution">
    <text evidence="2">The sequence shown here is derived from an EMBL/GenBank/DDBJ whole genome shotgun (WGS) entry which is preliminary data.</text>
</comment>
<reference evidence="2" key="1">
    <citation type="journal article" date="2019" name="Sci. Rep.">
        <title>Draft genome of Tanacetum cinerariifolium, the natural source of mosquito coil.</title>
        <authorList>
            <person name="Yamashiro T."/>
            <person name="Shiraishi A."/>
            <person name="Satake H."/>
            <person name="Nakayama K."/>
        </authorList>
    </citation>
    <scope>NUCLEOTIDE SEQUENCE</scope>
</reference>
<feature type="region of interest" description="Disordered" evidence="1">
    <location>
        <begin position="208"/>
        <end position="239"/>
    </location>
</feature>
<gene>
    <name evidence="2" type="ORF">Tci_676688</name>
</gene>
<evidence type="ECO:0000313" key="2">
    <source>
        <dbReference type="EMBL" id="GFB04717.1"/>
    </source>
</evidence>
<organism evidence="2">
    <name type="scientific">Tanacetum cinerariifolium</name>
    <name type="common">Dalmatian daisy</name>
    <name type="synonym">Chrysanthemum cinerariifolium</name>
    <dbReference type="NCBI Taxonomy" id="118510"/>
    <lineage>
        <taxon>Eukaryota</taxon>
        <taxon>Viridiplantae</taxon>
        <taxon>Streptophyta</taxon>
        <taxon>Embryophyta</taxon>
        <taxon>Tracheophyta</taxon>
        <taxon>Spermatophyta</taxon>
        <taxon>Magnoliopsida</taxon>
        <taxon>eudicotyledons</taxon>
        <taxon>Gunneridae</taxon>
        <taxon>Pentapetalae</taxon>
        <taxon>asterids</taxon>
        <taxon>campanulids</taxon>
        <taxon>Asterales</taxon>
        <taxon>Asteraceae</taxon>
        <taxon>Asteroideae</taxon>
        <taxon>Anthemideae</taxon>
        <taxon>Anthemidinae</taxon>
        <taxon>Tanacetum</taxon>
    </lineage>
</organism>
<feature type="non-terminal residue" evidence="2">
    <location>
        <position position="1"/>
    </location>
</feature>
<name>A0A699KSU0_TANCI</name>
<feature type="compositionally biased region" description="Basic and acidic residues" evidence="1">
    <location>
        <begin position="171"/>
        <end position="186"/>
    </location>
</feature>
<accession>A0A699KSU0</accession>
<evidence type="ECO:0008006" key="3">
    <source>
        <dbReference type="Google" id="ProtNLM"/>
    </source>
</evidence>
<feature type="compositionally biased region" description="Basic and acidic residues" evidence="1">
    <location>
        <begin position="124"/>
        <end position="141"/>
    </location>
</feature>
<feature type="compositionally biased region" description="Low complexity" evidence="1">
    <location>
        <begin position="213"/>
        <end position="225"/>
    </location>
</feature>
<proteinExistence type="predicted"/>
<dbReference type="EMBL" id="BKCJ010540661">
    <property type="protein sequence ID" value="GFB04717.1"/>
    <property type="molecule type" value="Genomic_DNA"/>
</dbReference>